<name>A0A944GTH5_9HYPH</name>
<reference evidence="1" key="2">
    <citation type="journal article" date="2021" name="Microorganisms">
        <title>Bacterial Dimethylsulfoniopropionate Biosynthesis in the East China Sea.</title>
        <authorList>
            <person name="Liu J."/>
            <person name="Zhang Y."/>
            <person name="Liu J."/>
            <person name="Zhong H."/>
            <person name="Williams B.T."/>
            <person name="Zheng Y."/>
            <person name="Curson A.R.J."/>
            <person name="Sun C."/>
            <person name="Sun H."/>
            <person name="Song D."/>
            <person name="Wagner Mackenzie B."/>
            <person name="Bermejo Martinez A."/>
            <person name="Todd J.D."/>
            <person name="Zhang X.H."/>
        </authorList>
    </citation>
    <scope>NUCLEOTIDE SEQUENCE</scope>
    <source>
        <strain evidence="1">AESS21</strain>
    </source>
</reference>
<proteinExistence type="predicted"/>
<dbReference type="InterPro" id="IPR008318">
    <property type="entry name" value="UCP030820"/>
</dbReference>
<comment type="caution">
    <text evidence="1">The sequence shown here is derived from an EMBL/GenBank/DDBJ whole genome shotgun (WGS) entry which is preliminary data.</text>
</comment>
<dbReference type="Proteomes" id="UP000705379">
    <property type="component" value="Unassembled WGS sequence"/>
</dbReference>
<dbReference type="PIRSF" id="PIRSF030820">
    <property type="entry name" value="UCP030820"/>
    <property type="match status" value="1"/>
</dbReference>
<dbReference type="Pfam" id="PF06073">
    <property type="entry name" value="DUF934"/>
    <property type="match status" value="1"/>
</dbReference>
<protein>
    <submittedName>
        <fullName evidence="1">DUF934 domain-containing protein</fullName>
    </submittedName>
</protein>
<gene>
    <name evidence="1" type="ORF">DYI23_14865</name>
</gene>
<organism evidence="1 2">
    <name type="scientific">Roseibium polysiphoniae</name>
    <dbReference type="NCBI Taxonomy" id="2571221"/>
    <lineage>
        <taxon>Bacteria</taxon>
        <taxon>Pseudomonadati</taxon>
        <taxon>Pseudomonadota</taxon>
        <taxon>Alphaproteobacteria</taxon>
        <taxon>Hyphomicrobiales</taxon>
        <taxon>Stappiaceae</taxon>
        <taxon>Roseibium</taxon>
    </lineage>
</organism>
<sequence>MTKIFSNGQFFDEDWHTLEAEDVTPNEGNLLVPFERFLSDAETFASAGGRIAVLVGAGDEVEKLKDHLGSLAHIAVEFPKFTDGRGFSAARILREQMGYTGDIRAIGDYILDQVPLMRRCGVSSFQITKPEVLKALADGEWPEVTKYLQPVGTVEEVPAGTRPWARQSLREVSQAAE</sequence>
<evidence type="ECO:0000313" key="2">
    <source>
        <dbReference type="Proteomes" id="UP000705379"/>
    </source>
</evidence>
<dbReference type="AlphaFoldDB" id="A0A944GTH5"/>
<dbReference type="EMBL" id="QTKU01000003">
    <property type="protein sequence ID" value="MBS8261504.1"/>
    <property type="molecule type" value="Genomic_DNA"/>
</dbReference>
<reference evidence="1" key="1">
    <citation type="submission" date="2018-08" db="EMBL/GenBank/DDBJ databases">
        <authorList>
            <person name="Jin W."/>
            <person name="Wang H."/>
            <person name="Yang Y."/>
            <person name="Li M."/>
            <person name="Liu J."/>
        </authorList>
    </citation>
    <scope>NUCLEOTIDE SEQUENCE</scope>
    <source>
        <strain evidence="1">AESS21</strain>
    </source>
</reference>
<evidence type="ECO:0000313" key="1">
    <source>
        <dbReference type="EMBL" id="MBS8261504.1"/>
    </source>
</evidence>
<accession>A0A944GTH5</accession>